<name>A0A015ZGD5_BACFG</name>
<organism evidence="1 2">
    <name type="scientific">Bacteroides fragilis str. 2-F-2 #4</name>
    <dbReference type="NCBI Taxonomy" id="1339280"/>
    <lineage>
        <taxon>Bacteria</taxon>
        <taxon>Pseudomonadati</taxon>
        <taxon>Bacteroidota</taxon>
        <taxon>Bacteroidia</taxon>
        <taxon>Bacteroidales</taxon>
        <taxon>Bacteroidaceae</taxon>
        <taxon>Bacteroides</taxon>
    </lineage>
</organism>
<reference evidence="1 2" key="1">
    <citation type="submission" date="2014-02" db="EMBL/GenBank/DDBJ databases">
        <authorList>
            <person name="Sears C."/>
            <person name="Carroll K."/>
            <person name="Sack B.R."/>
            <person name="Qadri F."/>
            <person name="Myers L.L."/>
            <person name="Chung G.-T."/>
            <person name="Escheverria P."/>
            <person name="Fraser C.M."/>
            <person name="Sadzewicz L."/>
            <person name="Shefchek K.A."/>
            <person name="Tallon L."/>
            <person name="Das S.P."/>
            <person name="Daugherty S."/>
            <person name="Mongodin E.F."/>
        </authorList>
    </citation>
    <scope>NUCLEOTIDE SEQUENCE [LARGE SCALE GENOMIC DNA]</scope>
    <source>
        <strain evidence="1 2">2-F-2 #4</strain>
    </source>
</reference>
<accession>A0A015ZGD5</accession>
<evidence type="ECO:0000313" key="2">
    <source>
        <dbReference type="Proteomes" id="UP000022272"/>
    </source>
</evidence>
<gene>
    <name evidence="1" type="ORF">M076_3427</name>
</gene>
<comment type="caution">
    <text evidence="1">The sequence shown here is derived from an EMBL/GenBank/DDBJ whole genome shotgun (WGS) entry which is preliminary data.</text>
</comment>
<dbReference type="EMBL" id="JGDM01000077">
    <property type="protein sequence ID" value="EXZ43417.1"/>
    <property type="molecule type" value="Genomic_DNA"/>
</dbReference>
<sequence>MMNCNNLIDKAKIACFLFVPLSNIANFVKGKLRMQPNDTIEDK</sequence>
<protein>
    <submittedName>
        <fullName evidence="1">Uncharacterized protein</fullName>
    </submittedName>
</protein>
<dbReference type="AlphaFoldDB" id="A0A015ZGD5"/>
<proteinExistence type="predicted"/>
<dbReference type="Proteomes" id="UP000022272">
    <property type="component" value="Unassembled WGS sequence"/>
</dbReference>
<evidence type="ECO:0000313" key="1">
    <source>
        <dbReference type="EMBL" id="EXZ43417.1"/>
    </source>
</evidence>
<dbReference type="PATRIC" id="fig|1339280.3.peg.3277"/>